<dbReference type="GO" id="GO:0003824">
    <property type="term" value="F:catalytic activity"/>
    <property type="evidence" value="ECO:0007669"/>
    <property type="project" value="InterPro"/>
</dbReference>
<keyword evidence="2" id="KW-1185">Reference proteome</keyword>
<dbReference type="EMBL" id="AP019791">
    <property type="protein sequence ID" value="BBL79280.1"/>
    <property type="molecule type" value="Genomic_DNA"/>
</dbReference>
<organism evidence="1 2">
    <name type="scientific">Rubrobacter xylanophilus</name>
    <dbReference type="NCBI Taxonomy" id="49319"/>
    <lineage>
        <taxon>Bacteria</taxon>
        <taxon>Bacillati</taxon>
        <taxon>Actinomycetota</taxon>
        <taxon>Rubrobacteria</taxon>
        <taxon>Rubrobacterales</taxon>
        <taxon>Rubrobacteraceae</taxon>
        <taxon>Rubrobacter</taxon>
    </lineage>
</organism>
<dbReference type="Gene3D" id="3.30.1540.10">
    <property type="entry name" value="formyl-coa transferase, domain 3"/>
    <property type="match status" value="1"/>
</dbReference>
<dbReference type="Proteomes" id="UP000318065">
    <property type="component" value="Chromosome"/>
</dbReference>
<dbReference type="PANTHER" id="PTHR48228:SF2">
    <property type="entry name" value="E-CINNAMOYL-COA:R-PHENYLLACTATE COA TRANSFERASE LARGE SUBUNIT"/>
    <property type="match status" value="1"/>
</dbReference>
<dbReference type="SUPFAM" id="SSF89796">
    <property type="entry name" value="CoA-transferase family III (CaiB/BaiF)"/>
    <property type="match status" value="1"/>
</dbReference>
<gene>
    <name evidence="1" type="ORF">RxyAA322_11340</name>
</gene>
<dbReference type="Pfam" id="PF02515">
    <property type="entry name" value="CoA_transf_3"/>
    <property type="match status" value="1"/>
</dbReference>
<dbReference type="RefSeq" id="WP_143527304.1">
    <property type="nucleotide sequence ID" value="NZ_AP019791.1"/>
</dbReference>
<dbReference type="AlphaFoldDB" id="A0A510HH30"/>
<evidence type="ECO:0000313" key="1">
    <source>
        <dbReference type="EMBL" id="BBL79280.1"/>
    </source>
</evidence>
<dbReference type="InterPro" id="IPR050509">
    <property type="entry name" value="CoA-transferase_III"/>
</dbReference>
<dbReference type="InterPro" id="IPR023606">
    <property type="entry name" value="CoA-Trfase_III_dom_1_sf"/>
</dbReference>
<name>A0A510HH30_9ACTN</name>
<evidence type="ECO:0000313" key="2">
    <source>
        <dbReference type="Proteomes" id="UP000318065"/>
    </source>
</evidence>
<dbReference type="PANTHER" id="PTHR48228">
    <property type="entry name" value="SUCCINYL-COA--D-CITRAMALATE COA-TRANSFERASE"/>
    <property type="match status" value="1"/>
</dbReference>
<reference evidence="1" key="1">
    <citation type="journal article" date="2019" name="Microbiol. Resour. Announc.">
        <title>Complete Genome Sequence of Rubrobacter xylanophilus Strain AA3-22, Isolated from Arima Onsen in Japan.</title>
        <authorList>
            <person name="Tomariguchi N."/>
            <person name="Miyazaki K."/>
        </authorList>
    </citation>
    <scope>NUCLEOTIDE SEQUENCE [LARGE SCALE GENOMIC DNA]</scope>
    <source>
        <strain evidence="1">AA3-22</strain>
    </source>
</reference>
<accession>A0A510HH30</accession>
<dbReference type="InterPro" id="IPR044855">
    <property type="entry name" value="CoA-Trfase_III_dom3_sf"/>
</dbReference>
<dbReference type="OrthoDB" id="9797653at2"/>
<proteinExistence type="predicted"/>
<dbReference type="InterPro" id="IPR003673">
    <property type="entry name" value="CoA-Trfase_fam_III"/>
</dbReference>
<sequence length="427" mass="46259">MSSREIRPEGLETVGKGGRAPAPLRGIRVVELAHWMAGPAAGGLLSDWGAEVIKVEAPGGDPMRRVFGAMGFKPETPNGAFISANRGKKSVAIEIRTGPGREVFDRLLEEADVLLTNLRPSALKRLGLTPEAVTNRYPRLVYCSLTAYGWGGPDQERPGYDLAAFFGRAGVSHQITTRGTPPATLMQGMGDTFTALSAASGILAALVERQGTGKGRFVEASLLRTGMWALGGVLGVKAMGGNPRPPARREVCPTPLYNSYRAADDRWFFLVGVEGSRHIPNVLAAIGRTDLLDDERFKDERSLSKNRGEVIAIFDEAFATKPLHEWIEIFDQHDVWWAPVQTPAEVIEDPQARAVGAWIEVEQGSSGSVVESVDSPIRFDGCSRTKVRGAPEVGEQTRQVLSSLGYSDEQIEGLVRQTAEWGNEGKK</sequence>
<protein>
    <submittedName>
        <fullName evidence="1">Alpha-methylacyl-CoA racemase</fullName>
    </submittedName>
</protein>
<dbReference type="Gene3D" id="3.40.50.10540">
    <property type="entry name" value="Crotonobetainyl-coa:carnitine coa-transferase, domain 1"/>
    <property type="match status" value="1"/>
</dbReference>